<evidence type="ECO:0000313" key="3">
    <source>
        <dbReference type="EMBL" id="KAK1768728.1"/>
    </source>
</evidence>
<dbReference type="Proteomes" id="UP001244011">
    <property type="component" value="Unassembled WGS sequence"/>
</dbReference>
<keyword evidence="1" id="KW-0472">Membrane</keyword>
<organism evidence="3 4">
    <name type="scientific">Phialemonium atrogriseum</name>
    <dbReference type="NCBI Taxonomy" id="1093897"/>
    <lineage>
        <taxon>Eukaryota</taxon>
        <taxon>Fungi</taxon>
        <taxon>Dikarya</taxon>
        <taxon>Ascomycota</taxon>
        <taxon>Pezizomycotina</taxon>
        <taxon>Sordariomycetes</taxon>
        <taxon>Sordariomycetidae</taxon>
        <taxon>Cephalothecales</taxon>
        <taxon>Cephalothecaceae</taxon>
        <taxon>Phialemonium</taxon>
    </lineage>
</organism>
<keyword evidence="2" id="KW-0732">Signal</keyword>
<reference evidence="3" key="1">
    <citation type="submission" date="2023-06" db="EMBL/GenBank/DDBJ databases">
        <title>Genome-scale phylogeny and comparative genomics of the fungal order Sordariales.</title>
        <authorList>
            <consortium name="Lawrence Berkeley National Laboratory"/>
            <person name="Hensen N."/>
            <person name="Bonometti L."/>
            <person name="Westerberg I."/>
            <person name="Brannstrom I.O."/>
            <person name="Guillou S."/>
            <person name="Cros-Aarteil S."/>
            <person name="Calhoun S."/>
            <person name="Haridas S."/>
            <person name="Kuo A."/>
            <person name="Mondo S."/>
            <person name="Pangilinan J."/>
            <person name="Riley R."/>
            <person name="Labutti K."/>
            <person name="Andreopoulos B."/>
            <person name="Lipzen A."/>
            <person name="Chen C."/>
            <person name="Yanf M."/>
            <person name="Daum C."/>
            <person name="Ng V."/>
            <person name="Clum A."/>
            <person name="Steindorff A."/>
            <person name="Ohm R."/>
            <person name="Martin F."/>
            <person name="Silar P."/>
            <person name="Natvig D."/>
            <person name="Lalanne C."/>
            <person name="Gautier V."/>
            <person name="Ament-Velasquez S.L."/>
            <person name="Kruys A."/>
            <person name="Hutchinson M.I."/>
            <person name="Powell A.J."/>
            <person name="Barry K."/>
            <person name="Miller A.N."/>
            <person name="Grigoriev I.V."/>
            <person name="Debuchy R."/>
            <person name="Gladieux P."/>
            <person name="Thoren M.H."/>
            <person name="Johannesson H."/>
        </authorList>
    </citation>
    <scope>NUCLEOTIDE SEQUENCE</scope>
    <source>
        <strain evidence="3">8032-3</strain>
    </source>
</reference>
<dbReference type="RefSeq" id="XP_060284941.1">
    <property type="nucleotide sequence ID" value="XM_060423889.1"/>
</dbReference>
<accession>A0AAJ0C230</accession>
<dbReference type="PROSITE" id="PS51257">
    <property type="entry name" value="PROKAR_LIPOPROTEIN"/>
    <property type="match status" value="1"/>
</dbReference>
<protein>
    <submittedName>
        <fullName evidence="3">Uncharacterized protein</fullName>
    </submittedName>
</protein>
<dbReference type="EMBL" id="MU839004">
    <property type="protein sequence ID" value="KAK1768728.1"/>
    <property type="molecule type" value="Genomic_DNA"/>
</dbReference>
<dbReference type="AlphaFoldDB" id="A0AAJ0C230"/>
<comment type="caution">
    <text evidence="3">The sequence shown here is derived from an EMBL/GenBank/DDBJ whole genome shotgun (WGS) entry which is preliminary data.</text>
</comment>
<keyword evidence="1" id="KW-1133">Transmembrane helix</keyword>
<proteinExistence type="predicted"/>
<keyword evidence="4" id="KW-1185">Reference proteome</keyword>
<sequence>MRSTTAILCFYLASWASCTPIPLVLVDNLEAVTPAAHPPAPIALTRPEQAIPKVLIVDPLDAPSEEPIDNHPITPSRTASPTAVLASPQPVVTSYLLSLARLGFGRRFQAFYAAQFQSDEDEYASSSSSSSMDVADSGAPWASMASYYPTVTRERGDVLAISLVAIFLFFVVVVEAWSAVSDRARGAFSRRGPIHLKEGFSSRALSIRADESDARPFPTSEKSGPIDV</sequence>
<feature type="transmembrane region" description="Helical" evidence="1">
    <location>
        <begin position="158"/>
        <end position="180"/>
    </location>
</feature>
<evidence type="ECO:0000256" key="2">
    <source>
        <dbReference type="SAM" id="SignalP"/>
    </source>
</evidence>
<gene>
    <name evidence="3" type="ORF">QBC33DRAFT_357692</name>
</gene>
<evidence type="ECO:0000313" key="4">
    <source>
        <dbReference type="Proteomes" id="UP001244011"/>
    </source>
</evidence>
<keyword evidence="1" id="KW-0812">Transmembrane</keyword>
<evidence type="ECO:0000256" key="1">
    <source>
        <dbReference type="SAM" id="Phobius"/>
    </source>
</evidence>
<dbReference type="GeneID" id="85307076"/>
<feature type="signal peptide" evidence="2">
    <location>
        <begin position="1"/>
        <end position="18"/>
    </location>
</feature>
<name>A0AAJ0C230_9PEZI</name>
<feature type="chain" id="PRO_5042549635" evidence="2">
    <location>
        <begin position="19"/>
        <end position="228"/>
    </location>
</feature>